<dbReference type="PANTHER" id="PTHR42760">
    <property type="entry name" value="SHORT-CHAIN DEHYDROGENASES/REDUCTASES FAMILY MEMBER"/>
    <property type="match status" value="1"/>
</dbReference>
<reference evidence="3 4" key="1">
    <citation type="submission" date="2023-08" db="EMBL/GenBank/DDBJ databases">
        <title>Phytohabitans sansha sp. nov., isolated from marine sediment.</title>
        <authorList>
            <person name="Zhao Y."/>
            <person name="Yi K."/>
        </authorList>
    </citation>
    <scope>NUCLEOTIDE SEQUENCE [LARGE SCALE GENOMIC DNA]</scope>
    <source>
        <strain evidence="3 4">ZYX-F-186</strain>
    </source>
</reference>
<evidence type="ECO:0000256" key="2">
    <source>
        <dbReference type="ARBA" id="ARBA00023002"/>
    </source>
</evidence>
<proteinExistence type="inferred from homology"/>
<comment type="similarity">
    <text evidence="1">Belongs to the short-chain dehydrogenases/reductases (SDR) family.</text>
</comment>
<dbReference type="PRINTS" id="PR00081">
    <property type="entry name" value="GDHRDH"/>
</dbReference>
<evidence type="ECO:0000313" key="3">
    <source>
        <dbReference type="EMBL" id="MDQ7911213.1"/>
    </source>
</evidence>
<dbReference type="RefSeq" id="WP_308718435.1">
    <property type="nucleotide sequence ID" value="NZ_JAVHUY010000074.1"/>
</dbReference>
<dbReference type="Pfam" id="PF13561">
    <property type="entry name" value="adh_short_C2"/>
    <property type="match status" value="1"/>
</dbReference>
<keyword evidence="2 3" id="KW-0560">Oxidoreductase</keyword>
<dbReference type="Proteomes" id="UP001230908">
    <property type="component" value="Unassembled WGS sequence"/>
</dbReference>
<dbReference type="GO" id="GO:0016491">
    <property type="term" value="F:oxidoreductase activity"/>
    <property type="evidence" value="ECO:0007669"/>
    <property type="project" value="UniProtKB-KW"/>
</dbReference>
<sequence length="263" mass="27351">MGLDVAGLRVLISGGAGAIGRVVVSTLARHGATVVVNDVIPDAAARELLPEGTGYTPGDCADDAAAEALLDAAEALAGGPLDAVCCHAGIADSHPVTSFPIDSYDRIMSTNVRAAYLLARAAGRRWRESGRRGHLVFTTSWVQDVPWPEIAPYSASKAALRSLMRSFARELAPYGIRANAVAPGIVGVGMARHQWDTDPGYRARAERAIPLGELQTPESVADAFLFLLSPMAAYMTGTVLLVDGGASLYPMDGGAVADPDAAP</sequence>
<name>A0ABU0ZWA2_9ACTN</name>
<dbReference type="EMBL" id="JAVHUY010000074">
    <property type="protein sequence ID" value="MDQ7911213.1"/>
    <property type="molecule type" value="Genomic_DNA"/>
</dbReference>
<evidence type="ECO:0000256" key="1">
    <source>
        <dbReference type="ARBA" id="ARBA00006484"/>
    </source>
</evidence>
<dbReference type="InterPro" id="IPR020904">
    <property type="entry name" value="Sc_DH/Rdtase_CS"/>
</dbReference>
<dbReference type="Gene3D" id="3.40.50.720">
    <property type="entry name" value="NAD(P)-binding Rossmann-like Domain"/>
    <property type="match status" value="1"/>
</dbReference>
<dbReference type="CDD" id="cd05233">
    <property type="entry name" value="SDR_c"/>
    <property type="match status" value="1"/>
</dbReference>
<evidence type="ECO:0000313" key="4">
    <source>
        <dbReference type="Proteomes" id="UP001230908"/>
    </source>
</evidence>
<gene>
    <name evidence="3" type="ORF">RB614_42665</name>
</gene>
<dbReference type="PROSITE" id="PS00061">
    <property type="entry name" value="ADH_SHORT"/>
    <property type="match status" value="1"/>
</dbReference>
<dbReference type="InterPro" id="IPR002347">
    <property type="entry name" value="SDR_fam"/>
</dbReference>
<comment type="caution">
    <text evidence="3">The sequence shown here is derived from an EMBL/GenBank/DDBJ whole genome shotgun (WGS) entry which is preliminary data.</text>
</comment>
<dbReference type="PANTHER" id="PTHR42760:SF115">
    <property type="entry name" value="3-OXOACYL-[ACYL-CARRIER-PROTEIN] REDUCTASE FABG"/>
    <property type="match status" value="1"/>
</dbReference>
<protein>
    <submittedName>
        <fullName evidence="3">SDR family oxidoreductase</fullName>
        <ecNumber evidence="3">1.-.-.-</ecNumber>
    </submittedName>
</protein>
<accession>A0ABU0ZWA2</accession>
<dbReference type="InterPro" id="IPR036291">
    <property type="entry name" value="NAD(P)-bd_dom_sf"/>
</dbReference>
<dbReference type="SUPFAM" id="SSF51735">
    <property type="entry name" value="NAD(P)-binding Rossmann-fold domains"/>
    <property type="match status" value="1"/>
</dbReference>
<organism evidence="3 4">
    <name type="scientific">Phytohabitans maris</name>
    <dbReference type="NCBI Taxonomy" id="3071409"/>
    <lineage>
        <taxon>Bacteria</taxon>
        <taxon>Bacillati</taxon>
        <taxon>Actinomycetota</taxon>
        <taxon>Actinomycetes</taxon>
        <taxon>Micromonosporales</taxon>
        <taxon>Micromonosporaceae</taxon>
    </lineage>
</organism>
<keyword evidence="4" id="KW-1185">Reference proteome</keyword>
<dbReference type="EC" id="1.-.-.-" evidence="3"/>